<dbReference type="PANTHER" id="PTHR43460">
    <property type="entry name" value="METHYLTRANSFERASE"/>
    <property type="match status" value="1"/>
</dbReference>
<reference evidence="1" key="1">
    <citation type="submission" date="2023-08" db="EMBL/GenBank/DDBJ databases">
        <authorList>
            <person name="Page C.A."/>
            <person name="Perez-Diaz I.M."/>
        </authorList>
    </citation>
    <scope>NUCLEOTIDE SEQUENCE</scope>
    <source>
        <strain evidence="1">1.8.9</strain>
    </source>
</reference>
<evidence type="ECO:0000313" key="1">
    <source>
        <dbReference type="EMBL" id="MDT7040558.1"/>
    </source>
</evidence>
<sequence>MNKEKLNLWHQKEQYGITGWDFSYLDGRWQSELLPWNYWKLVLSYLKSDMQLLDMGTGGGELLKMIL</sequence>
<proteinExistence type="predicted"/>
<organism evidence="1 2">
    <name type="scientific">Lactiplantibacillus pentosus</name>
    <name type="common">Lactobacillus pentosus</name>
    <dbReference type="NCBI Taxonomy" id="1589"/>
    <lineage>
        <taxon>Bacteria</taxon>
        <taxon>Bacillati</taxon>
        <taxon>Bacillota</taxon>
        <taxon>Bacilli</taxon>
        <taxon>Lactobacillales</taxon>
        <taxon>Lactobacillaceae</taxon>
        <taxon>Lactiplantibacillus</taxon>
    </lineage>
</organism>
<accession>A0AAW8WIC3</accession>
<dbReference type="Proteomes" id="UP001263852">
    <property type="component" value="Unassembled WGS sequence"/>
</dbReference>
<dbReference type="PANTHER" id="PTHR43460:SF1">
    <property type="entry name" value="METHYLTRANSFERASE TYPE 11 DOMAIN-CONTAINING PROTEIN"/>
    <property type="match status" value="1"/>
</dbReference>
<comment type="caution">
    <text evidence="1">The sequence shown here is derived from an EMBL/GenBank/DDBJ whole genome shotgun (WGS) entry which is preliminary data.</text>
</comment>
<evidence type="ECO:0008006" key="3">
    <source>
        <dbReference type="Google" id="ProtNLM"/>
    </source>
</evidence>
<name>A0AAW8WIC3_LACPE</name>
<dbReference type="EMBL" id="JAVLAO010000004">
    <property type="protein sequence ID" value="MDT7040558.1"/>
    <property type="molecule type" value="Genomic_DNA"/>
</dbReference>
<dbReference type="AlphaFoldDB" id="A0AAW8WIC3"/>
<gene>
    <name evidence="1" type="ORF">RI555_16725</name>
</gene>
<protein>
    <recommendedName>
        <fullName evidence="3">SAM-dependent methyltransferase</fullName>
    </recommendedName>
</protein>
<dbReference type="InterPro" id="IPR052939">
    <property type="entry name" value="23S_rRNA_MeTrnsfrase_RlmA"/>
</dbReference>
<evidence type="ECO:0000313" key="2">
    <source>
        <dbReference type="Proteomes" id="UP001263852"/>
    </source>
</evidence>